<feature type="transmembrane region" description="Helical" evidence="1">
    <location>
        <begin position="133"/>
        <end position="154"/>
    </location>
</feature>
<evidence type="ECO:0000256" key="1">
    <source>
        <dbReference type="SAM" id="Phobius"/>
    </source>
</evidence>
<dbReference type="EMBL" id="JBHMCE010000003">
    <property type="protein sequence ID" value="MFB9527214.1"/>
    <property type="molecule type" value="Genomic_DNA"/>
</dbReference>
<organism evidence="2 3">
    <name type="scientific">Nonomuraea roseola</name>
    <dbReference type="NCBI Taxonomy" id="46179"/>
    <lineage>
        <taxon>Bacteria</taxon>
        <taxon>Bacillati</taxon>
        <taxon>Actinomycetota</taxon>
        <taxon>Actinomycetes</taxon>
        <taxon>Streptosporangiales</taxon>
        <taxon>Streptosporangiaceae</taxon>
        <taxon>Nonomuraea</taxon>
    </lineage>
</organism>
<sequence length="348" mass="36764">MRIQMPVHPRWSAVRKVAGYGAASTLSLYLIVKVALVAAALLGIVPAQSGMDTTEWVTLNAITVVMSLVGVALGLALAQRWGRLIPGPPLLFFAWVGAGFLVPMIPYGIVSALLGADGAQAGDDAAMPGWETIGIGVGFTGMAVGLAVALPIYLRERWPQAFLGRLGELPGTSLRARLFLLIGLMMSAGLGLLWGYWALGGRLGLDPAHIGREALDSLLMRGNWGAWALLGAGCGWSLIAARPSRLPLRVPMALVFLASGSLFAWGCWKLLWAVVRPGDFATSEYPVVAVMEHALSVCAGLVLMAVVLRTYRAQAADSAEYDLGVEAGHLHHGRDVDGGYAACDARRS</sequence>
<evidence type="ECO:0000313" key="3">
    <source>
        <dbReference type="Proteomes" id="UP001589646"/>
    </source>
</evidence>
<keyword evidence="3" id="KW-1185">Reference proteome</keyword>
<feature type="transmembrane region" description="Helical" evidence="1">
    <location>
        <begin position="20"/>
        <end position="45"/>
    </location>
</feature>
<dbReference type="RefSeq" id="WP_346118908.1">
    <property type="nucleotide sequence ID" value="NZ_BAAAXC010000006.1"/>
</dbReference>
<gene>
    <name evidence="2" type="ORF">ACFFRN_11380</name>
</gene>
<feature type="transmembrane region" description="Helical" evidence="1">
    <location>
        <begin position="174"/>
        <end position="197"/>
    </location>
</feature>
<feature type="transmembrane region" description="Helical" evidence="1">
    <location>
        <begin position="287"/>
        <end position="308"/>
    </location>
</feature>
<protein>
    <submittedName>
        <fullName evidence="2">Uncharacterized protein</fullName>
    </submittedName>
</protein>
<name>A0ABV5PVW0_9ACTN</name>
<feature type="transmembrane region" description="Helical" evidence="1">
    <location>
        <begin position="90"/>
        <end position="113"/>
    </location>
</feature>
<keyword evidence="1" id="KW-0812">Transmembrane</keyword>
<feature type="transmembrane region" description="Helical" evidence="1">
    <location>
        <begin position="224"/>
        <end position="241"/>
    </location>
</feature>
<feature type="transmembrane region" description="Helical" evidence="1">
    <location>
        <begin position="57"/>
        <end position="78"/>
    </location>
</feature>
<keyword evidence="1" id="KW-1133">Transmembrane helix</keyword>
<feature type="transmembrane region" description="Helical" evidence="1">
    <location>
        <begin position="253"/>
        <end position="275"/>
    </location>
</feature>
<keyword evidence="1" id="KW-0472">Membrane</keyword>
<dbReference type="Proteomes" id="UP001589646">
    <property type="component" value="Unassembled WGS sequence"/>
</dbReference>
<reference evidence="2 3" key="1">
    <citation type="submission" date="2024-09" db="EMBL/GenBank/DDBJ databases">
        <authorList>
            <person name="Sun Q."/>
            <person name="Mori K."/>
        </authorList>
    </citation>
    <scope>NUCLEOTIDE SEQUENCE [LARGE SCALE GENOMIC DNA]</scope>
    <source>
        <strain evidence="2 3">JCM 3323</strain>
    </source>
</reference>
<accession>A0ABV5PVW0</accession>
<comment type="caution">
    <text evidence="2">The sequence shown here is derived from an EMBL/GenBank/DDBJ whole genome shotgun (WGS) entry which is preliminary data.</text>
</comment>
<proteinExistence type="predicted"/>
<evidence type="ECO:0000313" key="2">
    <source>
        <dbReference type="EMBL" id="MFB9527214.1"/>
    </source>
</evidence>